<accession>A0A382F1B2</accession>
<dbReference type="GO" id="GO:0008712">
    <property type="term" value="F:ADP-glyceromanno-heptose 6-epimerase activity"/>
    <property type="evidence" value="ECO:0007669"/>
    <property type="project" value="InterPro"/>
</dbReference>
<dbReference type="SUPFAM" id="SSF51735">
    <property type="entry name" value="NAD(P)-binding Rossmann-fold domains"/>
    <property type="match status" value="1"/>
</dbReference>
<evidence type="ECO:0000256" key="1">
    <source>
        <dbReference type="ARBA" id="ARBA00022857"/>
    </source>
</evidence>
<name>A0A382F1B2_9ZZZZ</name>
<keyword evidence="2" id="KW-0413">Isomerase</keyword>
<proteinExistence type="inferred from homology"/>
<gene>
    <name evidence="5" type="ORF">METZ01_LOCUS209652</name>
</gene>
<keyword evidence="1" id="KW-0521">NADP</keyword>
<dbReference type="GO" id="GO:0005975">
    <property type="term" value="P:carbohydrate metabolic process"/>
    <property type="evidence" value="ECO:0007669"/>
    <property type="project" value="InterPro"/>
</dbReference>
<protein>
    <recommendedName>
        <fullName evidence="4">NAD-dependent epimerase/dehydratase domain-containing protein</fullName>
    </recommendedName>
</protein>
<evidence type="ECO:0000259" key="4">
    <source>
        <dbReference type="Pfam" id="PF01370"/>
    </source>
</evidence>
<dbReference type="Pfam" id="PF01370">
    <property type="entry name" value="Epimerase"/>
    <property type="match status" value="1"/>
</dbReference>
<dbReference type="InterPro" id="IPR001509">
    <property type="entry name" value="Epimerase_deHydtase"/>
</dbReference>
<dbReference type="AlphaFoldDB" id="A0A382F1B2"/>
<reference evidence="5" key="1">
    <citation type="submission" date="2018-05" db="EMBL/GenBank/DDBJ databases">
        <authorList>
            <person name="Lanie J.A."/>
            <person name="Ng W.-L."/>
            <person name="Kazmierczak K.M."/>
            <person name="Andrzejewski T.M."/>
            <person name="Davidsen T.M."/>
            <person name="Wayne K.J."/>
            <person name="Tettelin H."/>
            <person name="Glass J.I."/>
            <person name="Rusch D."/>
            <person name="Podicherti R."/>
            <person name="Tsui H.-C.T."/>
            <person name="Winkler M.E."/>
        </authorList>
    </citation>
    <scope>NUCLEOTIDE SEQUENCE</scope>
</reference>
<evidence type="ECO:0000313" key="5">
    <source>
        <dbReference type="EMBL" id="SVB56798.1"/>
    </source>
</evidence>
<dbReference type="NCBIfam" id="TIGR02197">
    <property type="entry name" value="heptose_epim"/>
    <property type="match status" value="1"/>
</dbReference>
<organism evidence="5">
    <name type="scientific">marine metagenome</name>
    <dbReference type="NCBI Taxonomy" id="408172"/>
    <lineage>
        <taxon>unclassified sequences</taxon>
        <taxon>metagenomes</taxon>
        <taxon>ecological metagenomes</taxon>
    </lineage>
</organism>
<feature type="domain" description="NAD-dependent epimerase/dehydratase" evidence="4">
    <location>
        <begin position="2"/>
        <end position="242"/>
    </location>
</feature>
<keyword evidence="3" id="KW-0119">Carbohydrate metabolism</keyword>
<dbReference type="Gene3D" id="3.40.50.720">
    <property type="entry name" value="NAD(P)-binding Rossmann-like Domain"/>
    <property type="match status" value="1"/>
</dbReference>
<dbReference type="PANTHER" id="PTHR43103:SF3">
    <property type="entry name" value="ADP-L-GLYCERO-D-MANNO-HEPTOSE-6-EPIMERASE"/>
    <property type="match status" value="1"/>
</dbReference>
<sequence>MIIVSGGAGFIGSNLIKGLNRIGERDIIVIDDLTDGHKFVNLADCEIADYIDLEDFLTTIQSGKDIFGSIDAVFHQGACTDTTEWDGRYMMRLNFEYSKILSQYCIVRQIPFIYASSASVYGSGRVFRVSPDCEHPINLYAYSKLLFDQYIRRQLVKAKSQIVGLRYFNVYGPREQHKGGMSSVVYHFNQQLISGNEVRLFKGSDGYADGEQERDFIYVDDVVDVNLWFLKNPAFSGIYNLGTGECATFNAVARAVITWHGRGRIQYIPFPKDLIDGYQNYTCADISGLRKPGYGKQFVKIEEGVRRYLDSLRSGEVT</sequence>
<dbReference type="GO" id="GO:0050661">
    <property type="term" value="F:NADP binding"/>
    <property type="evidence" value="ECO:0007669"/>
    <property type="project" value="InterPro"/>
</dbReference>
<dbReference type="EMBL" id="UINC01047478">
    <property type="protein sequence ID" value="SVB56798.1"/>
    <property type="molecule type" value="Genomic_DNA"/>
</dbReference>
<dbReference type="CDD" id="cd05248">
    <property type="entry name" value="ADP_GME_SDR_e"/>
    <property type="match status" value="1"/>
</dbReference>
<dbReference type="PANTHER" id="PTHR43103">
    <property type="entry name" value="NUCLEOSIDE-DIPHOSPHATE-SUGAR EPIMERASE"/>
    <property type="match status" value="1"/>
</dbReference>
<dbReference type="InterPro" id="IPR036291">
    <property type="entry name" value="NAD(P)-bd_dom_sf"/>
</dbReference>
<evidence type="ECO:0000256" key="3">
    <source>
        <dbReference type="ARBA" id="ARBA00023277"/>
    </source>
</evidence>
<evidence type="ECO:0000256" key="2">
    <source>
        <dbReference type="ARBA" id="ARBA00023235"/>
    </source>
</evidence>
<dbReference type="Gene3D" id="3.90.25.10">
    <property type="entry name" value="UDP-galactose 4-epimerase, domain 1"/>
    <property type="match status" value="1"/>
</dbReference>
<dbReference type="HAMAP" id="MF_01601">
    <property type="entry name" value="Heptose_epimerase"/>
    <property type="match status" value="1"/>
</dbReference>
<dbReference type="InterPro" id="IPR011912">
    <property type="entry name" value="Heptose_epim"/>
</dbReference>